<dbReference type="HOGENOM" id="CLU_2416595_0_0_1"/>
<keyword evidence="3" id="KW-1185">Reference proteome</keyword>
<dbReference type="Proteomes" id="UP000002051">
    <property type="component" value="Chromosome 3"/>
</dbReference>
<sequence>MPLPCHIATNSSFHERAKNIDLNCLLVREKLHQRLFYLLPISTAQQLAYTFTNSILIFNLSTMDFKLYTLDLSLTHMRIIRITSLVSLNTVS</sequence>
<evidence type="ECO:0000313" key="1">
    <source>
        <dbReference type="EMBL" id="AES70749.1"/>
    </source>
</evidence>
<reference evidence="1 3" key="1">
    <citation type="journal article" date="2011" name="Nature">
        <title>The Medicago genome provides insight into the evolution of rhizobial symbioses.</title>
        <authorList>
            <person name="Young N.D."/>
            <person name="Debelle F."/>
            <person name="Oldroyd G.E."/>
            <person name="Geurts R."/>
            <person name="Cannon S.B."/>
            <person name="Udvardi M.K."/>
            <person name="Benedito V.A."/>
            <person name="Mayer K.F."/>
            <person name="Gouzy J."/>
            <person name="Schoof H."/>
            <person name="Van de Peer Y."/>
            <person name="Proost S."/>
            <person name="Cook D.R."/>
            <person name="Meyers B.C."/>
            <person name="Spannagl M."/>
            <person name="Cheung F."/>
            <person name="De Mita S."/>
            <person name="Krishnakumar V."/>
            <person name="Gundlach H."/>
            <person name="Zhou S."/>
            <person name="Mudge J."/>
            <person name="Bharti A.K."/>
            <person name="Murray J.D."/>
            <person name="Naoumkina M.A."/>
            <person name="Rosen B."/>
            <person name="Silverstein K.A."/>
            <person name="Tang H."/>
            <person name="Rombauts S."/>
            <person name="Zhao P.X."/>
            <person name="Zhou P."/>
            <person name="Barbe V."/>
            <person name="Bardou P."/>
            <person name="Bechner M."/>
            <person name="Bellec A."/>
            <person name="Berger A."/>
            <person name="Berges H."/>
            <person name="Bidwell S."/>
            <person name="Bisseling T."/>
            <person name="Choisne N."/>
            <person name="Couloux A."/>
            <person name="Denny R."/>
            <person name="Deshpande S."/>
            <person name="Dai X."/>
            <person name="Doyle J.J."/>
            <person name="Dudez A.M."/>
            <person name="Farmer A.D."/>
            <person name="Fouteau S."/>
            <person name="Franken C."/>
            <person name="Gibelin C."/>
            <person name="Gish J."/>
            <person name="Goldstein S."/>
            <person name="Gonzalez A.J."/>
            <person name="Green P.J."/>
            <person name="Hallab A."/>
            <person name="Hartog M."/>
            <person name="Hua A."/>
            <person name="Humphray S.J."/>
            <person name="Jeong D.H."/>
            <person name="Jing Y."/>
            <person name="Jocker A."/>
            <person name="Kenton S.M."/>
            <person name="Kim D.J."/>
            <person name="Klee K."/>
            <person name="Lai H."/>
            <person name="Lang C."/>
            <person name="Lin S."/>
            <person name="Macmil S.L."/>
            <person name="Magdelenat G."/>
            <person name="Matthews L."/>
            <person name="McCorrison J."/>
            <person name="Monaghan E.L."/>
            <person name="Mun J.H."/>
            <person name="Najar F.Z."/>
            <person name="Nicholson C."/>
            <person name="Noirot C."/>
            <person name="O'Bleness M."/>
            <person name="Paule C.R."/>
            <person name="Poulain J."/>
            <person name="Prion F."/>
            <person name="Qin B."/>
            <person name="Qu C."/>
            <person name="Retzel E.F."/>
            <person name="Riddle C."/>
            <person name="Sallet E."/>
            <person name="Samain S."/>
            <person name="Samson N."/>
            <person name="Sanders I."/>
            <person name="Saurat O."/>
            <person name="Scarpelli C."/>
            <person name="Schiex T."/>
            <person name="Segurens B."/>
            <person name="Severin A.J."/>
            <person name="Sherrier D.J."/>
            <person name="Shi R."/>
            <person name="Sims S."/>
            <person name="Singer S.R."/>
            <person name="Sinharoy S."/>
            <person name="Sterck L."/>
            <person name="Viollet A."/>
            <person name="Wang B.B."/>
            <person name="Wang K."/>
            <person name="Wang M."/>
            <person name="Wang X."/>
            <person name="Warfsmann J."/>
            <person name="Weissenbach J."/>
            <person name="White D.D."/>
            <person name="White J.D."/>
            <person name="Wiley G.B."/>
            <person name="Wincker P."/>
            <person name="Xing Y."/>
            <person name="Yang L."/>
            <person name="Yao Z."/>
            <person name="Ying F."/>
            <person name="Zhai J."/>
            <person name="Zhou L."/>
            <person name="Zuber A."/>
            <person name="Denarie J."/>
            <person name="Dixon R.A."/>
            <person name="May G.D."/>
            <person name="Schwartz D.C."/>
            <person name="Rogers J."/>
            <person name="Quetier F."/>
            <person name="Town C.D."/>
            <person name="Roe B.A."/>
        </authorList>
    </citation>
    <scope>NUCLEOTIDE SEQUENCE [LARGE SCALE GENOMIC DNA]</scope>
    <source>
        <strain evidence="1">A17</strain>
        <strain evidence="2 3">cv. Jemalong A17</strain>
    </source>
</reference>
<dbReference type="EMBL" id="CM001219">
    <property type="protein sequence ID" value="AES70749.1"/>
    <property type="molecule type" value="Genomic_DNA"/>
</dbReference>
<evidence type="ECO:0000313" key="3">
    <source>
        <dbReference type="Proteomes" id="UP000002051"/>
    </source>
</evidence>
<reference evidence="1 3" key="2">
    <citation type="journal article" date="2014" name="BMC Genomics">
        <title>An improved genome release (version Mt4.0) for the model legume Medicago truncatula.</title>
        <authorList>
            <person name="Tang H."/>
            <person name="Krishnakumar V."/>
            <person name="Bidwell S."/>
            <person name="Rosen B."/>
            <person name="Chan A."/>
            <person name="Zhou S."/>
            <person name="Gentzbittel L."/>
            <person name="Childs K.L."/>
            <person name="Yandell M."/>
            <person name="Gundlach H."/>
            <person name="Mayer K.F."/>
            <person name="Schwartz D.C."/>
            <person name="Town C.D."/>
        </authorList>
    </citation>
    <scope>GENOME REANNOTATION</scope>
    <source>
        <strain evidence="2 3">cv. Jemalong A17</strain>
    </source>
</reference>
<organism evidence="1 3">
    <name type="scientific">Medicago truncatula</name>
    <name type="common">Barrel medic</name>
    <name type="synonym">Medicago tribuloides</name>
    <dbReference type="NCBI Taxonomy" id="3880"/>
    <lineage>
        <taxon>Eukaryota</taxon>
        <taxon>Viridiplantae</taxon>
        <taxon>Streptophyta</taxon>
        <taxon>Embryophyta</taxon>
        <taxon>Tracheophyta</taxon>
        <taxon>Spermatophyta</taxon>
        <taxon>Magnoliopsida</taxon>
        <taxon>eudicotyledons</taxon>
        <taxon>Gunneridae</taxon>
        <taxon>Pentapetalae</taxon>
        <taxon>rosids</taxon>
        <taxon>fabids</taxon>
        <taxon>Fabales</taxon>
        <taxon>Fabaceae</taxon>
        <taxon>Papilionoideae</taxon>
        <taxon>50 kb inversion clade</taxon>
        <taxon>NPAAA clade</taxon>
        <taxon>Hologalegina</taxon>
        <taxon>IRL clade</taxon>
        <taxon>Trifolieae</taxon>
        <taxon>Medicago</taxon>
    </lineage>
</organism>
<name>G7J286_MEDTR</name>
<protein>
    <submittedName>
        <fullName evidence="1 2">Uncharacterized protein</fullName>
    </submittedName>
</protein>
<evidence type="ECO:0000313" key="2">
    <source>
        <dbReference type="EnsemblPlants" id="AES70749"/>
    </source>
</evidence>
<proteinExistence type="predicted"/>
<reference evidence="2" key="3">
    <citation type="submission" date="2015-04" db="UniProtKB">
        <authorList>
            <consortium name="EnsemblPlants"/>
        </authorList>
    </citation>
    <scope>IDENTIFICATION</scope>
    <source>
        <strain evidence="2">cv. Jemalong A17</strain>
    </source>
</reference>
<dbReference type="AlphaFoldDB" id="G7J286"/>
<accession>G7J286</accession>
<gene>
    <name evidence="1" type="ordered locus">MTR_3g061910</name>
</gene>
<dbReference type="PaxDb" id="3880-AES70749"/>
<dbReference type="EnsemblPlants" id="AES70749">
    <property type="protein sequence ID" value="AES70749"/>
    <property type="gene ID" value="MTR_3g061910"/>
</dbReference>